<dbReference type="CDD" id="cd17248">
    <property type="entry name" value="RMtype1_S_AmiI-TRD2-CR2_like"/>
    <property type="match status" value="1"/>
</dbReference>
<reference evidence="6 7" key="1">
    <citation type="submission" date="2015-10" db="EMBL/GenBank/DDBJ databases">
        <title>Draft genome sequence of Streptomyces corchorusii DSM 40340, type strain for the species Streptomyces corchorusii.</title>
        <authorList>
            <person name="Ruckert C."/>
            <person name="Winkler A."/>
            <person name="Kalinowski J."/>
            <person name="Kampfer P."/>
            <person name="Glaeser S."/>
        </authorList>
    </citation>
    <scope>NUCLEOTIDE SEQUENCE [LARGE SCALE GENOMIC DNA]</scope>
    <source>
        <strain evidence="6 7">DSM 40340</strain>
    </source>
</reference>
<dbReference type="SUPFAM" id="SSF116734">
    <property type="entry name" value="DNA methylase specificity domain"/>
    <property type="match status" value="2"/>
</dbReference>
<dbReference type="AlphaFoldDB" id="A0A101QKX0"/>
<evidence type="ECO:0000313" key="6">
    <source>
        <dbReference type="EMBL" id="KUN31756.1"/>
    </source>
</evidence>
<organism evidence="6 7">
    <name type="scientific">Streptomyces corchorusii</name>
    <name type="common">Streptomyces chibaensis</name>
    <dbReference type="NCBI Taxonomy" id="1903"/>
    <lineage>
        <taxon>Bacteria</taxon>
        <taxon>Bacillati</taxon>
        <taxon>Actinomycetota</taxon>
        <taxon>Actinomycetes</taxon>
        <taxon>Kitasatosporales</taxon>
        <taxon>Streptomycetaceae</taxon>
        <taxon>Streptomyces</taxon>
    </lineage>
</organism>
<dbReference type="InterPro" id="IPR000055">
    <property type="entry name" value="Restrct_endonuc_typeI_TRD"/>
</dbReference>
<dbReference type="InterPro" id="IPR051212">
    <property type="entry name" value="Type-I_RE_S_subunit"/>
</dbReference>
<dbReference type="Gene3D" id="3.90.220.20">
    <property type="entry name" value="DNA methylase specificity domains"/>
    <property type="match status" value="2"/>
</dbReference>
<feature type="domain" description="Type I restriction modification DNA specificity" evidence="5">
    <location>
        <begin position="223"/>
        <end position="383"/>
    </location>
</feature>
<dbReference type="CDD" id="cd17254">
    <property type="entry name" value="RMtype1_S_FclI-TRD1-CR1_like"/>
    <property type="match status" value="1"/>
</dbReference>
<dbReference type="EMBL" id="LMWP01000005">
    <property type="protein sequence ID" value="KUN31756.1"/>
    <property type="molecule type" value="Genomic_DNA"/>
</dbReference>
<feature type="domain" description="Type I restriction modification DNA specificity" evidence="5">
    <location>
        <begin position="14"/>
        <end position="186"/>
    </location>
</feature>
<dbReference type="PANTHER" id="PTHR43140:SF1">
    <property type="entry name" value="TYPE I RESTRICTION ENZYME ECOKI SPECIFICITY SUBUNIT"/>
    <property type="match status" value="1"/>
</dbReference>
<dbReference type="Pfam" id="PF01420">
    <property type="entry name" value="Methylase_S"/>
    <property type="match status" value="2"/>
</dbReference>
<proteinExistence type="inferred from homology"/>
<evidence type="ECO:0000256" key="1">
    <source>
        <dbReference type="ARBA" id="ARBA00010923"/>
    </source>
</evidence>
<comment type="subunit">
    <text evidence="4">The methyltransferase is composed of M and S polypeptides.</text>
</comment>
<keyword evidence="2" id="KW-0680">Restriction system</keyword>
<comment type="caution">
    <text evidence="6">The sequence shown here is derived from an EMBL/GenBank/DDBJ whole genome shotgun (WGS) entry which is preliminary data.</text>
</comment>
<evidence type="ECO:0000256" key="4">
    <source>
        <dbReference type="ARBA" id="ARBA00038652"/>
    </source>
</evidence>
<evidence type="ECO:0000259" key="5">
    <source>
        <dbReference type="Pfam" id="PF01420"/>
    </source>
</evidence>
<evidence type="ECO:0000256" key="3">
    <source>
        <dbReference type="ARBA" id="ARBA00023125"/>
    </source>
</evidence>
<keyword evidence="3" id="KW-0238">DNA-binding</keyword>
<evidence type="ECO:0000313" key="7">
    <source>
        <dbReference type="Proteomes" id="UP000053398"/>
    </source>
</evidence>
<protein>
    <recommendedName>
        <fullName evidence="5">Type I restriction modification DNA specificity domain-containing protein</fullName>
    </recommendedName>
</protein>
<sequence>MTHARLPYGGGATPDTWDIVPLRYLATLTNGYVFNSADRSDEGTPIVRIENLNGSPHFNRSALSLPDKYRVEAGDLLFSWSGNPGTSFGPYLWAAPGKHYLNQHIFKVGVHGCDPRWLYWALKAATHWIERRLTSGMIGMVHVTKEDLAGVPIPVPPREAQIRIADYLDAETGRIDTLERVLRRELELLAERRSAGVVAAVSGSAHAHRRTSTLPWLDTVPAAWQEVRLGLLARMGSGHTPSRSHPEWWTDCTIPWITTGEVKQVRDDRVEEVHETREKISELGLAHSAAELHPKGTVFLCRTASAGYSGIMGLDMATSQDFVTWTCGPRLVPHYLLWCLRAMRPDLLGRLAMGSTHKTIYVPDLQMLRVPLPPVEEQERIVREIRRQNARFDALTDRVRRQQELLRERRQSLVTAAVTGQFDVSAAGPTATAGVAA</sequence>
<dbReference type="GO" id="GO:0009307">
    <property type="term" value="P:DNA restriction-modification system"/>
    <property type="evidence" value="ECO:0007669"/>
    <property type="project" value="UniProtKB-KW"/>
</dbReference>
<name>A0A101QKX0_STRCK</name>
<evidence type="ECO:0000256" key="2">
    <source>
        <dbReference type="ARBA" id="ARBA00022747"/>
    </source>
</evidence>
<accession>A0A101QKX0</accession>
<dbReference type="RefSeq" id="WP_059262135.1">
    <property type="nucleotide sequence ID" value="NZ_KQ948352.1"/>
</dbReference>
<comment type="similarity">
    <text evidence="1">Belongs to the type-I restriction system S methylase family.</text>
</comment>
<gene>
    <name evidence="6" type="ORF">AQJ11_06145</name>
</gene>
<keyword evidence="7" id="KW-1185">Reference proteome</keyword>
<dbReference type="PANTHER" id="PTHR43140">
    <property type="entry name" value="TYPE-1 RESTRICTION ENZYME ECOKI SPECIFICITY PROTEIN"/>
    <property type="match status" value="1"/>
</dbReference>
<dbReference type="Proteomes" id="UP000053398">
    <property type="component" value="Unassembled WGS sequence"/>
</dbReference>
<dbReference type="InterPro" id="IPR044946">
    <property type="entry name" value="Restrct_endonuc_typeI_TRD_sf"/>
</dbReference>
<dbReference type="GO" id="GO:0003677">
    <property type="term" value="F:DNA binding"/>
    <property type="evidence" value="ECO:0007669"/>
    <property type="project" value="UniProtKB-KW"/>
</dbReference>